<gene>
    <name evidence="2" type="ORF">FOY51_02870</name>
</gene>
<feature type="domain" description="Mycothiol-dependent maleylpyruvate isomerase metal-binding" evidence="1">
    <location>
        <begin position="13"/>
        <end position="130"/>
    </location>
</feature>
<comment type="caution">
    <text evidence="2">The sequence shown here is derived from an EMBL/GenBank/DDBJ whole genome shotgun (WGS) entry which is preliminary data.</text>
</comment>
<dbReference type="GO" id="GO:0046872">
    <property type="term" value="F:metal ion binding"/>
    <property type="evidence" value="ECO:0007669"/>
    <property type="project" value="InterPro"/>
</dbReference>
<dbReference type="OrthoDB" id="5185819at2"/>
<dbReference type="InterPro" id="IPR034660">
    <property type="entry name" value="DinB/YfiT-like"/>
</dbReference>
<evidence type="ECO:0000313" key="2">
    <source>
        <dbReference type="EMBL" id="KAA0024884.1"/>
    </source>
</evidence>
<keyword evidence="3" id="KW-1185">Reference proteome</keyword>
<evidence type="ECO:0000313" key="3">
    <source>
        <dbReference type="Proteomes" id="UP000322244"/>
    </source>
</evidence>
<dbReference type="Proteomes" id="UP000322244">
    <property type="component" value="Unassembled WGS sequence"/>
</dbReference>
<proteinExistence type="predicted"/>
<reference evidence="2 3" key="1">
    <citation type="submission" date="2019-07" db="EMBL/GenBank/DDBJ databases">
        <title>Rhodococcus cavernicolus sp. nov., isolated from a cave.</title>
        <authorList>
            <person name="Lee S.D."/>
        </authorList>
    </citation>
    <scope>NUCLEOTIDE SEQUENCE [LARGE SCALE GENOMIC DNA]</scope>
    <source>
        <strain evidence="2 3">C1-24</strain>
    </source>
</reference>
<dbReference type="InterPro" id="IPR017520">
    <property type="entry name" value="CHP03086"/>
</dbReference>
<dbReference type="InterPro" id="IPR024344">
    <property type="entry name" value="MDMPI_metal-binding"/>
</dbReference>
<dbReference type="Pfam" id="PF11716">
    <property type="entry name" value="MDMPI_N"/>
    <property type="match status" value="1"/>
</dbReference>
<dbReference type="NCBIfam" id="TIGR03086">
    <property type="entry name" value="TIGR03086 family metal-binding protein"/>
    <property type="match status" value="1"/>
</dbReference>
<name>A0A5A7SGY4_9NOCA</name>
<dbReference type="AlphaFoldDB" id="A0A5A7SGY4"/>
<dbReference type="Gene3D" id="1.20.120.450">
    <property type="entry name" value="dinb family like domain"/>
    <property type="match status" value="1"/>
</dbReference>
<sequence length="192" mass="20275">MREIESLNLLPVATKVSALAHNVGSDQFADPTPCDEMPVKTLLEHLMVAMRYSASAATGVPPEDDPKIEISPDDDSWKAEFTRRATALATAWADPEAWLGNASAGGVETTAQEAGRAAAMELVLHGWDLATATKQPFSPDDAAVGAVVEIMEAWADAEGREVAFGPVVDVPDDAPPLARALALSGRNPEWSA</sequence>
<dbReference type="InterPro" id="IPR017517">
    <property type="entry name" value="Maleyloyr_isom"/>
</dbReference>
<dbReference type="SUPFAM" id="SSF109854">
    <property type="entry name" value="DinB/YfiT-like putative metalloenzymes"/>
    <property type="match status" value="1"/>
</dbReference>
<evidence type="ECO:0000259" key="1">
    <source>
        <dbReference type="Pfam" id="PF11716"/>
    </source>
</evidence>
<accession>A0A5A7SGY4</accession>
<dbReference type="NCBIfam" id="TIGR03083">
    <property type="entry name" value="maleylpyruvate isomerase family mycothiol-dependent enzyme"/>
    <property type="match status" value="1"/>
</dbReference>
<dbReference type="RefSeq" id="WP_149428659.1">
    <property type="nucleotide sequence ID" value="NZ_VLNY01000001.1"/>
</dbReference>
<protein>
    <submittedName>
        <fullName evidence="2">TIGR03086 family protein</fullName>
    </submittedName>
</protein>
<organism evidence="2 3">
    <name type="scientific">Antrihabitans cavernicola</name>
    <dbReference type="NCBI Taxonomy" id="2495913"/>
    <lineage>
        <taxon>Bacteria</taxon>
        <taxon>Bacillati</taxon>
        <taxon>Actinomycetota</taxon>
        <taxon>Actinomycetes</taxon>
        <taxon>Mycobacteriales</taxon>
        <taxon>Nocardiaceae</taxon>
        <taxon>Antrihabitans</taxon>
    </lineage>
</organism>
<dbReference type="EMBL" id="VLNY01000001">
    <property type="protein sequence ID" value="KAA0024884.1"/>
    <property type="molecule type" value="Genomic_DNA"/>
</dbReference>